<dbReference type="SUPFAM" id="SSF54001">
    <property type="entry name" value="Cysteine proteinases"/>
    <property type="match status" value="2"/>
</dbReference>
<feature type="chain" id="PRO_5032331688" description="Cathepsin B-like cysteine proteinase" evidence="10">
    <location>
        <begin position="19"/>
        <end position="364"/>
    </location>
</feature>
<evidence type="ECO:0000256" key="4">
    <source>
        <dbReference type="ARBA" id="ARBA00022801"/>
    </source>
</evidence>
<dbReference type="InterPro" id="IPR000668">
    <property type="entry name" value="Peptidase_C1A_C"/>
</dbReference>
<dbReference type="OrthoDB" id="640249at2759"/>
<evidence type="ECO:0000259" key="11">
    <source>
        <dbReference type="SMART" id="SM00645"/>
    </source>
</evidence>
<keyword evidence="3 10" id="KW-0732">Signal</keyword>
<dbReference type="PANTHER" id="PTHR12411">
    <property type="entry name" value="CYSTEINE PROTEASE FAMILY C1-RELATED"/>
    <property type="match status" value="1"/>
</dbReference>
<dbReference type="PRINTS" id="PR00705">
    <property type="entry name" value="PAPAIN"/>
</dbReference>
<dbReference type="InterPro" id="IPR013128">
    <property type="entry name" value="Peptidase_C1A"/>
</dbReference>
<feature type="domain" description="Peptidase C1A papain C-terminal" evidence="11">
    <location>
        <begin position="87"/>
        <end position="335"/>
    </location>
</feature>
<name>A0A814R0J9_9BILA</name>
<dbReference type="PROSITE" id="PS00639">
    <property type="entry name" value="THIOL_PROTEASE_HIS"/>
    <property type="match status" value="1"/>
</dbReference>
<dbReference type="InterPro" id="IPR025661">
    <property type="entry name" value="Pept_asp_AS"/>
</dbReference>
<accession>A0A814R0J9</accession>
<comment type="caution">
    <text evidence="12">The sequence shown here is derived from an EMBL/GenBank/DDBJ whole genome shotgun (WGS) entry which is preliminary data.</text>
</comment>
<dbReference type="PROSITE" id="PS00139">
    <property type="entry name" value="THIOL_PROTEASE_CYS"/>
    <property type="match status" value="1"/>
</dbReference>
<keyword evidence="7" id="KW-1015">Disulfide bond</keyword>
<evidence type="ECO:0000256" key="7">
    <source>
        <dbReference type="ARBA" id="ARBA00023157"/>
    </source>
</evidence>
<dbReference type="FunFam" id="3.90.70.10:FF:000031">
    <property type="entry name" value="Cathepsin B"/>
    <property type="match status" value="1"/>
</dbReference>
<dbReference type="GO" id="GO:0006508">
    <property type="term" value="P:proteolysis"/>
    <property type="evidence" value="ECO:0007669"/>
    <property type="project" value="UniProtKB-KW"/>
</dbReference>
<evidence type="ECO:0000256" key="5">
    <source>
        <dbReference type="ARBA" id="ARBA00022807"/>
    </source>
</evidence>
<dbReference type="InterPro" id="IPR000169">
    <property type="entry name" value="Pept_cys_AS"/>
</dbReference>
<keyword evidence="2" id="KW-0645">Protease</keyword>
<reference evidence="12" key="1">
    <citation type="submission" date="2021-02" db="EMBL/GenBank/DDBJ databases">
        <authorList>
            <person name="Nowell W R."/>
        </authorList>
    </citation>
    <scope>NUCLEOTIDE SEQUENCE</scope>
</reference>
<dbReference type="PROSITE" id="PS00640">
    <property type="entry name" value="THIOL_PROTEASE_ASN"/>
    <property type="match status" value="1"/>
</dbReference>
<proteinExistence type="inferred from homology"/>
<organism evidence="12 13">
    <name type="scientific">Adineta steineri</name>
    <dbReference type="NCBI Taxonomy" id="433720"/>
    <lineage>
        <taxon>Eukaryota</taxon>
        <taxon>Metazoa</taxon>
        <taxon>Spiralia</taxon>
        <taxon>Gnathifera</taxon>
        <taxon>Rotifera</taxon>
        <taxon>Eurotatoria</taxon>
        <taxon>Bdelloidea</taxon>
        <taxon>Adinetida</taxon>
        <taxon>Adinetidae</taxon>
        <taxon>Adineta</taxon>
    </lineage>
</organism>
<keyword evidence="5" id="KW-0788">Thiol protease</keyword>
<dbReference type="Proteomes" id="UP000663891">
    <property type="component" value="Unassembled WGS sequence"/>
</dbReference>
<dbReference type="InterPro" id="IPR025660">
    <property type="entry name" value="Pept_his_AS"/>
</dbReference>
<feature type="signal peptide" evidence="10">
    <location>
        <begin position="1"/>
        <end position="18"/>
    </location>
</feature>
<evidence type="ECO:0000256" key="6">
    <source>
        <dbReference type="ARBA" id="ARBA00023145"/>
    </source>
</evidence>
<protein>
    <recommendedName>
        <fullName evidence="9">Cathepsin B-like cysteine proteinase</fullName>
    </recommendedName>
</protein>
<keyword evidence="4" id="KW-0378">Hydrolase</keyword>
<evidence type="ECO:0000256" key="2">
    <source>
        <dbReference type="ARBA" id="ARBA00022670"/>
    </source>
</evidence>
<evidence type="ECO:0000256" key="1">
    <source>
        <dbReference type="ARBA" id="ARBA00008455"/>
    </source>
</evidence>
<dbReference type="InterPro" id="IPR038765">
    <property type="entry name" value="Papain-like_cys_pep_sf"/>
</dbReference>
<dbReference type="Pfam" id="PF08127">
    <property type="entry name" value="Propeptide_C1"/>
    <property type="match status" value="1"/>
</dbReference>
<gene>
    <name evidence="12" type="ORF">VCS650_LOCUS21509</name>
</gene>
<dbReference type="GO" id="GO:0004197">
    <property type="term" value="F:cysteine-type endopeptidase activity"/>
    <property type="evidence" value="ECO:0007669"/>
    <property type="project" value="InterPro"/>
</dbReference>
<evidence type="ECO:0000256" key="8">
    <source>
        <dbReference type="ARBA" id="ARBA00055576"/>
    </source>
</evidence>
<dbReference type="Pfam" id="PF00112">
    <property type="entry name" value="Peptidase_C1"/>
    <property type="match status" value="1"/>
</dbReference>
<dbReference type="SMART" id="SM00645">
    <property type="entry name" value="Pept_C1"/>
    <property type="match status" value="1"/>
</dbReference>
<dbReference type="InterPro" id="IPR012599">
    <property type="entry name" value="Propeptide_C1A"/>
</dbReference>
<evidence type="ECO:0000256" key="3">
    <source>
        <dbReference type="ARBA" id="ARBA00022729"/>
    </source>
</evidence>
<comment type="similarity">
    <text evidence="1">Belongs to the peptidase C1 family.</text>
</comment>
<sequence>MLVRLCFFISLALVAINGRMLKSHRPLLSLNLVNEINSAQTTWKASASSKFMSWSKESIERLMGVHPDYYNQHKQLEVLEHDVPNDLPETFDAREQWPNCPTLKEVRDQGSCGSCWAFGAVEAMSDRICIASNGAVNAHISAEDLVSCCKLCGFGCNGGFPQAAWSYFKKTGLVTGGNFETSEGCRPYTIASCDHHVNKTLPPCQGEGKTPSCTKDCITGYTIAYPEDKHFGDSVYSIKSNEQQIQTEIFKNGPVEGAFTVYADFPLYSSGVYKHTSGSSLGGHAIKILGWGVENSTPYWLVANSWNQDWGDNGFFKILRGKNECGIESAWNQDWGDNGFFKILRGKNECGIESGIVAGAPKLN</sequence>
<evidence type="ECO:0000313" key="13">
    <source>
        <dbReference type="Proteomes" id="UP000663891"/>
    </source>
</evidence>
<dbReference type="EMBL" id="CAJNON010000232">
    <property type="protein sequence ID" value="CAF1126904.1"/>
    <property type="molecule type" value="Genomic_DNA"/>
</dbReference>
<evidence type="ECO:0000313" key="12">
    <source>
        <dbReference type="EMBL" id="CAF1126904.1"/>
    </source>
</evidence>
<evidence type="ECO:0000256" key="9">
    <source>
        <dbReference type="ARBA" id="ARBA00073107"/>
    </source>
</evidence>
<dbReference type="AlphaFoldDB" id="A0A814R0J9"/>
<dbReference type="Gene3D" id="3.90.70.10">
    <property type="entry name" value="Cysteine proteinases"/>
    <property type="match status" value="2"/>
</dbReference>
<dbReference type="CDD" id="cd02620">
    <property type="entry name" value="Peptidase_C1A_CathepsinB"/>
    <property type="match status" value="1"/>
</dbReference>
<comment type="function">
    <text evidence="8">Thiol protease. Has a role as a digestive enzyme.</text>
</comment>
<evidence type="ECO:0000256" key="10">
    <source>
        <dbReference type="SAM" id="SignalP"/>
    </source>
</evidence>
<keyword evidence="6" id="KW-0865">Zymogen</keyword>